<comment type="caution">
    <text evidence="3">The sequence shown here is derived from an EMBL/GenBank/DDBJ whole genome shotgun (WGS) entry which is preliminary data.</text>
</comment>
<dbReference type="EMBL" id="CAXAMN010024395">
    <property type="protein sequence ID" value="CAK9086320.1"/>
    <property type="molecule type" value="Genomic_DNA"/>
</dbReference>
<keyword evidence="2" id="KW-0472">Membrane</keyword>
<keyword evidence="2" id="KW-0812">Transmembrane</keyword>
<feature type="transmembrane region" description="Helical" evidence="2">
    <location>
        <begin position="298"/>
        <end position="321"/>
    </location>
</feature>
<feature type="region of interest" description="Disordered" evidence="1">
    <location>
        <begin position="404"/>
        <end position="479"/>
    </location>
</feature>
<proteinExistence type="predicted"/>
<evidence type="ECO:0000313" key="3">
    <source>
        <dbReference type="EMBL" id="CAK9086320.1"/>
    </source>
</evidence>
<feature type="transmembrane region" description="Helical" evidence="2">
    <location>
        <begin position="127"/>
        <end position="145"/>
    </location>
</feature>
<feature type="transmembrane region" description="Helical" evidence="2">
    <location>
        <begin position="342"/>
        <end position="364"/>
    </location>
</feature>
<dbReference type="Proteomes" id="UP001642484">
    <property type="component" value="Unassembled WGS sequence"/>
</dbReference>
<keyword evidence="2" id="KW-1133">Transmembrane helix</keyword>
<name>A0ABP0QFR6_9DINO</name>
<feature type="transmembrane region" description="Helical" evidence="2">
    <location>
        <begin position="196"/>
        <end position="214"/>
    </location>
</feature>
<sequence>MADFIWQRHVVRVASLLTFLSVLVILIGVIVIYSQPGESEAPSSVTLAAIPLVLLATSALLIFYLGVLIERQNLVEKLPSVTFFRVGSLAVLTVLVIPVKNVAFTLMLFFCFMAIVLHSLCKWGFSLRVRLGVVAVCDGIFNLAMAEATRWAGSAGDIAVARFNLGLFAGLGGIFMPVAELLALRMQIPKLCKWTCIGYGGFAIHGALLLLQAIGTEMNFLLNGGGYYFEGPTCVKSDVDSPLTLALSILTSFSAAQRYEGNVGRAPCPDILASVAEGDAAVPFIKVQICSETPLATLIFFVILGAFLAGLLIVCVKTLHVPPRREHEGLPEPFTDAKRRRALLTGAFVTIGMVLLFVFGFVGLECPWEAAPRVPGLEADRLNITDVRNSTTITATTTTVRTVTSTTGSATSTSRTSTTALTSTSSTSMTSTSRTLTTSSVTDTFTSSTTGSTTTGTRTSSSTVTHTMSSISTTSTTTGHNISVVTNDTDVEVTTTLLSNLFANFTPEELAAAEAVPYTRHGEWTGRCIFPTGEEPTWEYFSLQPDRCELLCSLRANCVAFSHDRSEENCYLTDQMGLTGHGNGAGLWKCSTKQEAQTAWECEDTDIVVVDGRIIVNGPEVRCGCSGAFQRGLWGPVSATAEQFASVWCALGMAAPLLCGLAAFMLHSFACSMAVEHWTASDHKVSMRSLVARQVRPIEDEEGEVQHNHSIVAWREAPRDENPKPVTQFGTNRMFSV</sequence>
<evidence type="ECO:0000313" key="4">
    <source>
        <dbReference type="Proteomes" id="UP001642484"/>
    </source>
</evidence>
<feature type="transmembrane region" description="Helical" evidence="2">
    <location>
        <begin position="78"/>
        <end position="97"/>
    </location>
</feature>
<feature type="transmembrane region" description="Helical" evidence="2">
    <location>
        <begin position="165"/>
        <end position="184"/>
    </location>
</feature>
<feature type="transmembrane region" description="Helical" evidence="2">
    <location>
        <begin position="45"/>
        <end position="66"/>
    </location>
</feature>
<feature type="transmembrane region" description="Helical" evidence="2">
    <location>
        <begin position="103"/>
        <end position="120"/>
    </location>
</feature>
<keyword evidence="4" id="KW-1185">Reference proteome</keyword>
<accession>A0ABP0QFR6</accession>
<evidence type="ECO:0008006" key="5">
    <source>
        <dbReference type="Google" id="ProtNLM"/>
    </source>
</evidence>
<reference evidence="3 4" key="1">
    <citation type="submission" date="2024-02" db="EMBL/GenBank/DDBJ databases">
        <authorList>
            <person name="Chen Y."/>
            <person name="Shah S."/>
            <person name="Dougan E. K."/>
            <person name="Thang M."/>
            <person name="Chan C."/>
        </authorList>
    </citation>
    <scope>NUCLEOTIDE SEQUENCE [LARGE SCALE GENOMIC DNA]</scope>
</reference>
<evidence type="ECO:0000256" key="2">
    <source>
        <dbReference type="SAM" id="Phobius"/>
    </source>
</evidence>
<feature type="transmembrane region" description="Helical" evidence="2">
    <location>
        <begin position="12"/>
        <end position="33"/>
    </location>
</feature>
<organism evidence="3 4">
    <name type="scientific">Durusdinium trenchii</name>
    <dbReference type="NCBI Taxonomy" id="1381693"/>
    <lineage>
        <taxon>Eukaryota</taxon>
        <taxon>Sar</taxon>
        <taxon>Alveolata</taxon>
        <taxon>Dinophyceae</taxon>
        <taxon>Suessiales</taxon>
        <taxon>Symbiodiniaceae</taxon>
        <taxon>Durusdinium</taxon>
    </lineage>
</organism>
<evidence type="ECO:0000256" key="1">
    <source>
        <dbReference type="SAM" id="MobiDB-lite"/>
    </source>
</evidence>
<gene>
    <name evidence="3" type="ORF">CCMP2556_LOCUS41832</name>
</gene>
<protein>
    <recommendedName>
        <fullName evidence="5">Apple domain-containing protein</fullName>
    </recommendedName>
</protein>